<feature type="compositionally biased region" description="Basic and acidic residues" evidence="1">
    <location>
        <begin position="68"/>
        <end position="86"/>
    </location>
</feature>
<evidence type="ECO:0000256" key="1">
    <source>
        <dbReference type="SAM" id="MobiDB-lite"/>
    </source>
</evidence>
<sequence>MSVAPNSSNHEKKRYLPPGDTNKSAGLTPIPAFDSRAQKEITLPGVVLALQRIDLGKNVPLGWPSLPRRGETGKQLREDEVQRRLV</sequence>
<keyword evidence="3" id="KW-1185">Reference proteome</keyword>
<evidence type="ECO:0000313" key="2">
    <source>
        <dbReference type="EMBL" id="KYN36871.1"/>
    </source>
</evidence>
<reference evidence="2 3" key="1">
    <citation type="submission" date="2016-03" db="EMBL/GenBank/DDBJ databases">
        <title>Trachymyrmex septentrionalis WGS genome.</title>
        <authorList>
            <person name="Nygaard S."/>
            <person name="Hu H."/>
            <person name="Boomsma J."/>
            <person name="Zhang G."/>
        </authorList>
    </citation>
    <scope>NUCLEOTIDE SEQUENCE [LARGE SCALE GENOMIC DNA]</scope>
    <source>
        <strain evidence="2">Tsep2-gDNA-1</strain>
        <tissue evidence="2">Whole body</tissue>
    </source>
</reference>
<feature type="region of interest" description="Disordered" evidence="1">
    <location>
        <begin position="61"/>
        <end position="86"/>
    </location>
</feature>
<accession>A0A195F913</accession>
<organism evidence="2 3">
    <name type="scientific">Trachymyrmex septentrionalis</name>
    <dbReference type="NCBI Taxonomy" id="34720"/>
    <lineage>
        <taxon>Eukaryota</taxon>
        <taxon>Metazoa</taxon>
        <taxon>Ecdysozoa</taxon>
        <taxon>Arthropoda</taxon>
        <taxon>Hexapoda</taxon>
        <taxon>Insecta</taxon>
        <taxon>Pterygota</taxon>
        <taxon>Neoptera</taxon>
        <taxon>Endopterygota</taxon>
        <taxon>Hymenoptera</taxon>
        <taxon>Apocrita</taxon>
        <taxon>Aculeata</taxon>
        <taxon>Formicoidea</taxon>
        <taxon>Formicidae</taxon>
        <taxon>Myrmicinae</taxon>
        <taxon>Trachymyrmex</taxon>
    </lineage>
</organism>
<evidence type="ECO:0000313" key="3">
    <source>
        <dbReference type="Proteomes" id="UP000078541"/>
    </source>
</evidence>
<gene>
    <name evidence="2" type="ORF">ALC56_08662</name>
</gene>
<proteinExistence type="predicted"/>
<dbReference type="EMBL" id="KQ981727">
    <property type="protein sequence ID" value="KYN36871.1"/>
    <property type="molecule type" value="Genomic_DNA"/>
</dbReference>
<feature type="region of interest" description="Disordered" evidence="1">
    <location>
        <begin position="1"/>
        <end position="30"/>
    </location>
</feature>
<dbReference type="AlphaFoldDB" id="A0A195F913"/>
<name>A0A195F913_9HYME</name>
<protein>
    <submittedName>
        <fullName evidence="2">Uncharacterized protein</fullName>
    </submittedName>
</protein>
<dbReference type="Proteomes" id="UP000078541">
    <property type="component" value="Unassembled WGS sequence"/>
</dbReference>